<sequence>SGVNPVFGIFRCNNPVLALKLQQSGELFGVYPWHRILDQSFVKMGPDLARKFDALWFSGIIWQTSCCKSFYTLVTTDYTAVCKADSCELNKGTCRDDGGTAVCDCEVDYFGIRCEVACASSCDPIKNLKCVKDAQAPAAENKVVCECENPNFEPSDAKDISKGCVAIAAVCKADSCELNKGTCRDDGGTAVCDCEVDYFGIRCEVACASSCDPIKNLKCVKDAQAPAAENKVVCECENPNFEPSDAKDISKGCVAIAAVCKADSCELNKGTCRDDGGTAVCDCEVDYFGIRCEVACASSCDPIKNLKCVKDAQAPAAENKVVCECENPNFEPSDAKDISNGCQIINPCKNNPCGSHGRCEIRNDQFFCICNGRFFGTNCELQCTEKMCQNQGTCSIDNGTVKCLCPTGFTGTQCECKENICTKDICGSNADCELINCNLFRCNCKNSDHYWNGTTCQKIDLCSLGVISCKEFEKCEVDDCICEEGHEKIGDKCDPVSNICKTKSNNCPSGSKCVSTESSYICQCNEGYYQANDKNQENVECKKISCEDNCPYRRCNPNGKCLCPDGSEMDAQQECNHAIGCSEKRIEECANENKTCIGQTGSCICKKRFELVNGKCQDINECTKEYFQQYCKPYGKCNNTVGSFECNCGNNKYDDHTNKCLPVNECTLNTHKCNVDSTDCDDETQGYKCKCKPGFKSILGNNTHCEFDNKCLLNPCGSQARKKLYPAQLKLLDEFNPNLTDTTSKDFYDMKLKFEKLITSTLNNDKTKPPVTVRVSSFRDGSTNVFYDILTDFEMTSEEIRELISSQCFKVGKKNEICVIRGELKIGSDYIEDKNTLLILDGCSETISRAGECPKEADCISNPTDVPVPYLCRCRQGYKNIDECLSERTHICSKAEHKICTNLPGSYNCSCEEGFVNIESKCKKLCEEYNPCQNGGECFVNENNSWDCQCKVGYTGNHCQYKQHNLPATLGWKAAVGVLSALLVASIIISVFVFNRRTKKINDLQNAIEYDQEMQHVPEKIDSWFSYLQSKNNPGQSREIKLKRTQ</sequence>
<accession>T1IYD4</accession>
<evidence type="ECO:0000256" key="2">
    <source>
        <dbReference type="ARBA" id="ARBA00022729"/>
    </source>
</evidence>
<dbReference type="PhylomeDB" id="T1IYD4"/>
<dbReference type="CDD" id="cd00054">
    <property type="entry name" value="EGF_CA"/>
    <property type="match status" value="1"/>
</dbReference>
<dbReference type="STRING" id="126957.T1IYD4"/>
<dbReference type="InterPro" id="IPR000152">
    <property type="entry name" value="EGF-type_Asp/Asn_hydroxyl_site"/>
</dbReference>
<dbReference type="EnsemblMetazoa" id="SMAR006242-RA">
    <property type="protein sequence ID" value="SMAR006242-PA"/>
    <property type="gene ID" value="SMAR006242"/>
</dbReference>
<keyword evidence="4 5" id="KW-1015">Disulfide bond</keyword>
<keyword evidence="9" id="KW-1185">Reference proteome</keyword>
<dbReference type="PROSITE" id="PS00022">
    <property type="entry name" value="EGF_1"/>
    <property type="match status" value="6"/>
</dbReference>
<feature type="disulfide bond" evidence="5">
    <location>
        <begin position="405"/>
        <end position="414"/>
    </location>
</feature>
<dbReference type="EMBL" id="AFFK01020258">
    <property type="status" value="NOT_ANNOTATED_CDS"/>
    <property type="molecule type" value="Genomic_DNA"/>
</dbReference>
<dbReference type="InterPro" id="IPR018097">
    <property type="entry name" value="EGF_Ca-bd_CS"/>
</dbReference>
<feature type="domain" description="EGF-like" evidence="7">
    <location>
        <begin position="172"/>
        <end position="204"/>
    </location>
</feature>
<evidence type="ECO:0000256" key="1">
    <source>
        <dbReference type="ARBA" id="ARBA00022536"/>
    </source>
</evidence>
<dbReference type="HOGENOM" id="CLU_291815_0_0_1"/>
<dbReference type="Gene3D" id="2.90.20.10">
    <property type="entry name" value="Plasmodium vivax P25 domain"/>
    <property type="match status" value="1"/>
</dbReference>
<keyword evidence="6" id="KW-0472">Membrane</keyword>
<keyword evidence="1 5" id="KW-0245">EGF-like domain</keyword>
<dbReference type="AlphaFoldDB" id="T1IYD4"/>
<evidence type="ECO:0000313" key="8">
    <source>
        <dbReference type="EnsemblMetazoa" id="SMAR006242-PA"/>
    </source>
</evidence>
<dbReference type="SUPFAM" id="SSF57196">
    <property type="entry name" value="EGF/Laminin"/>
    <property type="match status" value="3"/>
</dbReference>
<dbReference type="PANTHER" id="PTHR12916">
    <property type="entry name" value="CYTOCHROME C OXIDASE POLYPEPTIDE VIC-2"/>
    <property type="match status" value="1"/>
</dbReference>
<dbReference type="SMART" id="SM00181">
    <property type="entry name" value="EGF"/>
    <property type="match status" value="14"/>
</dbReference>
<dbReference type="GO" id="GO:0005509">
    <property type="term" value="F:calcium ion binding"/>
    <property type="evidence" value="ECO:0007669"/>
    <property type="project" value="InterPro"/>
</dbReference>
<dbReference type="PANTHER" id="PTHR12916:SF4">
    <property type="entry name" value="UNINFLATABLE, ISOFORM C"/>
    <property type="match status" value="1"/>
</dbReference>
<dbReference type="InterPro" id="IPR001881">
    <property type="entry name" value="EGF-like_Ca-bd_dom"/>
</dbReference>
<name>T1IYD4_STRMM</name>
<proteinExistence type="predicted"/>
<dbReference type="OMA" id="TCNCSDP"/>
<dbReference type="InterPro" id="IPR049883">
    <property type="entry name" value="NOTCH1_EGF-like"/>
</dbReference>
<keyword evidence="6" id="KW-1133">Transmembrane helix</keyword>
<feature type="disulfide bond" evidence="5">
    <location>
        <begin position="950"/>
        <end position="959"/>
    </location>
</feature>
<evidence type="ECO:0000313" key="9">
    <source>
        <dbReference type="Proteomes" id="UP000014500"/>
    </source>
</evidence>
<feature type="domain" description="EGF-like" evidence="7">
    <location>
        <begin position="83"/>
        <end position="115"/>
    </location>
</feature>
<keyword evidence="2" id="KW-0732">Signal</keyword>
<feature type="transmembrane region" description="Helical" evidence="6">
    <location>
        <begin position="970"/>
        <end position="994"/>
    </location>
</feature>
<evidence type="ECO:0000259" key="7">
    <source>
        <dbReference type="PROSITE" id="PS50026"/>
    </source>
</evidence>
<feature type="domain" description="EGF-like" evidence="7">
    <location>
        <begin position="344"/>
        <end position="380"/>
    </location>
</feature>
<evidence type="ECO:0000256" key="3">
    <source>
        <dbReference type="ARBA" id="ARBA00022737"/>
    </source>
</evidence>
<organism evidence="8 9">
    <name type="scientific">Strigamia maritima</name>
    <name type="common">European centipede</name>
    <name type="synonym">Geophilus maritimus</name>
    <dbReference type="NCBI Taxonomy" id="126957"/>
    <lineage>
        <taxon>Eukaryota</taxon>
        <taxon>Metazoa</taxon>
        <taxon>Ecdysozoa</taxon>
        <taxon>Arthropoda</taxon>
        <taxon>Myriapoda</taxon>
        <taxon>Chilopoda</taxon>
        <taxon>Pleurostigmophora</taxon>
        <taxon>Geophilomorpha</taxon>
        <taxon>Linotaeniidae</taxon>
        <taxon>Strigamia</taxon>
    </lineage>
</organism>
<dbReference type="Proteomes" id="UP000014500">
    <property type="component" value="Unassembled WGS sequence"/>
</dbReference>
<keyword evidence="3" id="KW-0677">Repeat</keyword>
<dbReference type="Gene3D" id="2.10.25.10">
    <property type="entry name" value="Laminin"/>
    <property type="match status" value="8"/>
</dbReference>
<dbReference type="PROSITE" id="PS50026">
    <property type="entry name" value="EGF_3"/>
    <property type="match status" value="8"/>
</dbReference>
<protein>
    <recommendedName>
        <fullName evidence="7">EGF-like domain-containing protein</fullName>
    </recommendedName>
</protein>
<dbReference type="InterPro" id="IPR000742">
    <property type="entry name" value="EGF"/>
</dbReference>
<feature type="disulfide bond" evidence="5">
    <location>
        <begin position="105"/>
        <end position="114"/>
    </location>
</feature>
<dbReference type="PROSITE" id="PS01186">
    <property type="entry name" value="EGF_2"/>
    <property type="match status" value="1"/>
</dbReference>
<feature type="domain" description="EGF-like" evidence="7">
    <location>
        <begin position="496"/>
        <end position="534"/>
    </location>
</feature>
<reference evidence="8" key="2">
    <citation type="submission" date="2015-02" db="UniProtKB">
        <authorList>
            <consortium name="EnsemblMetazoa"/>
        </authorList>
    </citation>
    <scope>IDENTIFICATION</scope>
</reference>
<evidence type="ECO:0000256" key="4">
    <source>
        <dbReference type="ARBA" id="ARBA00023157"/>
    </source>
</evidence>
<dbReference type="PROSITE" id="PS00010">
    <property type="entry name" value="ASX_HYDROXYL"/>
    <property type="match status" value="1"/>
</dbReference>
<feature type="domain" description="EGF-like" evidence="7">
    <location>
        <begin position="618"/>
        <end position="658"/>
    </location>
</feature>
<evidence type="ECO:0000256" key="5">
    <source>
        <dbReference type="PROSITE-ProRule" id="PRU00076"/>
    </source>
</evidence>
<feature type="domain" description="EGF-like" evidence="7">
    <location>
        <begin position="923"/>
        <end position="960"/>
    </location>
</feature>
<dbReference type="Pfam" id="PF07645">
    <property type="entry name" value="EGF_CA"/>
    <property type="match status" value="3"/>
</dbReference>
<dbReference type="SUPFAM" id="SSF57184">
    <property type="entry name" value="Growth factor receptor domain"/>
    <property type="match status" value="1"/>
</dbReference>
<evidence type="ECO:0000256" key="6">
    <source>
        <dbReference type="SAM" id="Phobius"/>
    </source>
</evidence>
<dbReference type="SMART" id="SM00179">
    <property type="entry name" value="EGF_CA"/>
    <property type="match status" value="10"/>
</dbReference>
<dbReference type="InterPro" id="IPR009030">
    <property type="entry name" value="Growth_fac_rcpt_cys_sf"/>
</dbReference>
<feature type="disulfide bond" evidence="5">
    <location>
        <begin position="370"/>
        <end position="379"/>
    </location>
</feature>
<feature type="disulfide bond" evidence="5">
    <location>
        <begin position="283"/>
        <end position="292"/>
    </location>
</feature>
<dbReference type="Pfam" id="PF00008">
    <property type="entry name" value="EGF"/>
    <property type="match status" value="2"/>
</dbReference>
<keyword evidence="6" id="KW-0812">Transmembrane</keyword>
<comment type="caution">
    <text evidence="5">Lacks conserved residue(s) required for the propagation of feature annotation.</text>
</comment>
<dbReference type="eggNOG" id="KOG1217">
    <property type="taxonomic scope" value="Eukaryota"/>
</dbReference>
<feature type="domain" description="EGF-like" evidence="7">
    <location>
        <begin position="381"/>
        <end position="415"/>
    </location>
</feature>
<feature type="domain" description="EGF-like" evidence="7">
    <location>
        <begin position="261"/>
        <end position="293"/>
    </location>
</feature>
<dbReference type="PROSITE" id="PS01187">
    <property type="entry name" value="EGF_CA"/>
    <property type="match status" value="1"/>
</dbReference>
<reference evidence="9" key="1">
    <citation type="submission" date="2011-05" db="EMBL/GenBank/DDBJ databases">
        <authorList>
            <person name="Richards S.R."/>
            <person name="Qu J."/>
            <person name="Jiang H."/>
            <person name="Jhangiani S.N."/>
            <person name="Agravi P."/>
            <person name="Goodspeed R."/>
            <person name="Gross S."/>
            <person name="Mandapat C."/>
            <person name="Jackson L."/>
            <person name="Mathew T."/>
            <person name="Pu L."/>
            <person name="Thornton R."/>
            <person name="Saada N."/>
            <person name="Wilczek-Boney K.B."/>
            <person name="Lee S."/>
            <person name="Kovar C."/>
            <person name="Wu Y."/>
            <person name="Scherer S.E."/>
            <person name="Worley K.C."/>
            <person name="Muzny D.M."/>
            <person name="Gibbs R."/>
        </authorList>
    </citation>
    <scope>NUCLEOTIDE SEQUENCE</scope>
    <source>
        <strain evidence="9">Brora</strain>
    </source>
</reference>
<feature type="disulfide bond" evidence="5">
    <location>
        <begin position="194"/>
        <end position="203"/>
    </location>
</feature>